<dbReference type="CDD" id="cd04412">
    <property type="entry name" value="NDPk7B"/>
    <property type="match status" value="1"/>
</dbReference>
<dbReference type="PANTHER" id="PTHR43109:SF2">
    <property type="entry name" value="NUCLEOSIDE DIPHOSPHATE KINASE 7"/>
    <property type="match status" value="1"/>
</dbReference>
<evidence type="ECO:0000256" key="9">
    <source>
        <dbReference type="RuleBase" id="RU004011"/>
    </source>
</evidence>
<protein>
    <submittedName>
        <fullName evidence="12">Nucleoside-diphosphate kinase</fullName>
    </submittedName>
</protein>
<dbReference type="SUPFAM" id="SSF54919">
    <property type="entry name" value="Nucleoside diphosphate kinase, NDK"/>
    <property type="match status" value="2"/>
</dbReference>
<dbReference type="SMART" id="SM00676">
    <property type="entry name" value="DM10"/>
    <property type="match status" value="1"/>
</dbReference>
<keyword evidence="12" id="KW-0808">Transferase</keyword>
<dbReference type="InterPro" id="IPR011410">
    <property type="entry name" value="NDPK7"/>
</dbReference>
<dbReference type="Proteomes" id="UP001431209">
    <property type="component" value="Unassembled WGS sequence"/>
</dbReference>
<dbReference type="Gene3D" id="3.30.70.141">
    <property type="entry name" value="Nucleoside diphosphate kinase-like domain"/>
    <property type="match status" value="2"/>
</dbReference>
<dbReference type="SMART" id="SM00562">
    <property type="entry name" value="NDK"/>
    <property type="match status" value="2"/>
</dbReference>
<dbReference type="PIRSF" id="PIRSF036503">
    <property type="entry name" value="NDK7"/>
    <property type="match status" value="1"/>
</dbReference>
<dbReference type="InterPro" id="IPR034907">
    <property type="entry name" value="NDK-like_dom"/>
</dbReference>
<evidence type="ECO:0000256" key="8">
    <source>
        <dbReference type="PROSITE-ProRule" id="PRU00706"/>
    </source>
</evidence>
<evidence type="ECO:0000313" key="13">
    <source>
        <dbReference type="Proteomes" id="UP001431209"/>
    </source>
</evidence>
<feature type="binding site" evidence="8">
    <location>
        <position position="111"/>
    </location>
    <ligand>
        <name>ATP</name>
        <dbReference type="ChEBI" id="CHEBI:30616"/>
    </ligand>
</feature>
<dbReference type="GO" id="GO:0005879">
    <property type="term" value="C:axonemal microtubule"/>
    <property type="evidence" value="ECO:0007669"/>
    <property type="project" value="TreeGrafter"/>
</dbReference>
<keyword evidence="13" id="KW-1185">Reference proteome</keyword>
<dbReference type="FunFam" id="3.30.70.141:FF:000004">
    <property type="entry name" value="Nucleoside diphosphate kinase 7"/>
    <property type="match status" value="1"/>
</dbReference>
<evidence type="ECO:0000256" key="2">
    <source>
        <dbReference type="ARBA" id="ARBA00004245"/>
    </source>
</evidence>
<feature type="domain" description="Nucleoside diphosphate kinase-like" evidence="10">
    <location>
        <begin position="103"/>
        <end position="242"/>
    </location>
</feature>
<evidence type="ECO:0000256" key="4">
    <source>
        <dbReference type="ARBA" id="ARBA00023212"/>
    </source>
</evidence>
<comment type="caution">
    <text evidence="12">The sequence shown here is derived from an EMBL/GenBank/DDBJ whole genome shotgun (WGS) entry which is preliminary data.</text>
</comment>
<name>A0AAW2YZU2_9EUKA</name>
<feature type="binding site" evidence="8">
    <location>
        <position position="185"/>
    </location>
    <ligand>
        <name>ATP</name>
        <dbReference type="ChEBI" id="CHEBI:30616"/>
    </ligand>
</feature>
<organism evidence="12 13">
    <name type="scientific">Acrasis kona</name>
    <dbReference type="NCBI Taxonomy" id="1008807"/>
    <lineage>
        <taxon>Eukaryota</taxon>
        <taxon>Discoba</taxon>
        <taxon>Heterolobosea</taxon>
        <taxon>Tetramitia</taxon>
        <taxon>Eutetramitia</taxon>
        <taxon>Acrasidae</taxon>
        <taxon>Acrasis</taxon>
    </lineage>
</organism>
<evidence type="ECO:0000256" key="5">
    <source>
        <dbReference type="ARBA" id="ARBA00023273"/>
    </source>
</evidence>
<keyword evidence="3" id="KW-0963">Cytoplasm</keyword>
<proteinExistence type="inferred from homology"/>
<dbReference type="InterPro" id="IPR001564">
    <property type="entry name" value="Nucleoside_diP_kinase"/>
</dbReference>
<dbReference type="AlphaFoldDB" id="A0AAW2YZU2"/>
<comment type="subcellular location">
    <subcellularLocation>
        <location evidence="1">Cell projection</location>
        <location evidence="1">Cilium</location>
    </subcellularLocation>
    <subcellularLocation>
        <location evidence="2">Cytoplasm</location>
        <location evidence="2">Cytoskeleton</location>
    </subcellularLocation>
</comment>
<sequence>MFNVGVVLSNFSLGSNNRSLRAPPKEEDRYAFTASYYDTQADLMRQYQLTFFTIDNSIEMRAEYPKLSLKDLYIGALVNIHSRQLKIEGYADDFTANKLNSQAEITLAMIKPDGYYHIGDIIAEIYKAEFRINKMKMVHLTKQQAEEFYAVHYGKPFYNNLVDFMSSGRIVALELSKPDAIQAWRNLIGPTNFEVARREKPNSIRGKFASDGTRNAVHGSDSSENAKIVESNFFFGRNSFKPVALFDNSTLGIVKPHAVNAGSAGSILSQVQKYNFDITALQMFTLDKVNSADFFEVYKGVVPEYLNMVEELCSSPCIAFEVVKDENAVEDFRSLCGPADPELARVLRPNTIRAQFGQDKIKNAVHCTDLEEDGVLEVEFFFNIMQS</sequence>
<evidence type="ECO:0000313" key="12">
    <source>
        <dbReference type="EMBL" id="KAL0482720.1"/>
    </source>
</evidence>
<dbReference type="InterPro" id="IPR037993">
    <property type="entry name" value="NDPk7B"/>
</dbReference>
<evidence type="ECO:0000259" key="10">
    <source>
        <dbReference type="SMART" id="SM00562"/>
    </source>
</evidence>
<keyword evidence="5" id="KW-0966">Cell projection</keyword>
<feature type="binding site" evidence="8">
    <location>
        <position position="191"/>
    </location>
    <ligand>
        <name>ATP</name>
        <dbReference type="ChEBI" id="CHEBI:30616"/>
    </ligand>
</feature>
<evidence type="ECO:0000256" key="3">
    <source>
        <dbReference type="ARBA" id="ARBA00022490"/>
    </source>
</evidence>
<feature type="active site" description="Pros-phosphohistidine intermediate" evidence="6 8">
    <location>
        <position position="218"/>
    </location>
</feature>
<comment type="similarity">
    <text evidence="8 9">Belongs to the NDK family.</text>
</comment>
<dbReference type="Pfam" id="PF00334">
    <property type="entry name" value="NDK"/>
    <property type="match status" value="2"/>
</dbReference>
<dbReference type="GO" id="GO:0004550">
    <property type="term" value="F:nucleoside diphosphate kinase activity"/>
    <property type="evidence" value="ECO:0007669"/>
    <property type="project" value="InterPro"/>
</dbReference>
<dbReference type="EMBL" id="JAOPGA020000886">
    <property type="protein sequence ID" value="KAL0482720.1"/>
    <property type="molecule type" value="Genomic_DNA"/>
</dbReference>
<keyword evidence="4" id="KW-0206">Cytoskeleton</keyword>
<reference evidence="12 13" key="1">
    <citation type="submission" date="2024-03" db="EMBL/GenBank/DDBJ databases">
        <title>The Acrasis kona genome and developmental transcriptomes reveal deep origins of eukaryotic multicellular pathways.</title>
        <authorList>
            <person name="Sheikh S."/>
            <person name="Fu C.-J."/>
            <person name="Brown M.W."/>
            <person name="Baldauf S.L."/>
        </authorList>
    </citation>
    <scope>NUCLEOTIDE SEQUENCE [LARGE SCALE GENOMIC DNA]</scope>
    <source>
        <strain evidence="12 13">ATCC MYA-3509</strain>
    </source>
</reference>
<dbReference type="InterPro" id="IPR006602">
    <property type="entry name" value="DM10_dom"/>
</dbReference>
<evidence type="ECO:0000259" key="11">
    <source>
        <dbReference type="SMART" id="SM00676"/>
    </source>
</evidence>
<dbReference type="GO" id="GO:0006228">
    <property type="term" value="P:UTP biosynthetic process"/>
    <property type="evidence" value="ECO:0007669"/>
    <property type="project" value="InterPro"/>
</dbReference>
<dbReference type="GO" id="GO:0005524">
    <property type="term" value="F:ATP binding"/>
    <property type="evidence" value="ECO:0007669"/>
    <property type="project" value="UniProtKB-KW"/>
</dbReference>
<dbReference type="InterPro" id="IPR036850">
    <property type="entry name" value="NDK-like_dom_sf"/>
</dbReference>
<feature type="binding site" evidence="8">
    <location>
        <position position="205"/>
    </location>
    <ligand>
        <name>ATP</name>
        <dbReference type="ChEBI" id="CHEBI:30616"/>
    </ligand>
</feature>
<feature type="binding site" evidence="8">
    <location>
        <position position="157"/>
    </location>
    <ligand>
        <name>ATP</name>
        <dbReference type="ChEBI" id="CHEBI:30616"/>
    </ligand>
</feature>
<dbReference type="PROSITE" id="PS51374">
    <property type="entry name" value="NDPK_LIKE"/>
    <property type="match status" value="2"/>
</dbReference>
<accession>A0AAW2YZU2</accession>
<dbReference type="PANTHER" id="PTHR43109">
    <property type="entry name" value="NUCLEOSIDE DIPHOSPHATE KINASE 7"/>
    <property type="match status" value="1"/>
</dbReference>
<feature type="domain" description="Nucleoside diphosphate kinase-like" evidence="10">
    <location>
        <begin position="247"/>
        <end position="387"/>
    </location>
</feature>
<gene>
    <name evidence="12" type="ORF">AKO1_014259</name>
</gene>
<keyword evidence="12" id="KW-0418">Kinase</keyword>
<dbReference type="GO" id="GO:0006241">
    <property type="term" value="P:CTP biosynthetic process"/>
    <property type="evidence" value="ECO:0007669"/>
    <property type="project" value="InterPro"/>
</dbReference>
<feature type="binding site" evidence="8">
    <location>
        <position position="215"/>
    </location>
    <ligand>
        <name>ATP</name>
        <dbReference type="ChEBI" id="CHEBI:30616"/>
    </ligand>
</feature>
<dbReference type="GO" id="GO:0006183">
    <property type="term" value="P:GTP biosynthetic process"/>
    <property type="evidence" value="ECO:0007669"/>
    <property type="project" value="InterPro"/>
</dbReference>
<keyword evidence="7" id="KW-0067">ATP-binding</keyword>
<comment type="caution">
    <text evidence="8">Lacks conserved residue(s) required for the propagation of feature annotation.</text>
</comment>
<keyword evidence="7" id="KW-0547">Nucleotide-binding</keyword>
<dbReference type="PRINTS" id="PR01243">
    <property type="entry name" value="NUCDPKINASE"/>
</dbReference>
<evidence type="ECO:0000256" key="1">
    <source>
        <dbReference type="ARBA" id="ARBA00004138"/>
    </source>
</evidence>
<feature type="active site" description="Pros-phosphohistidine intermediate" evidence="8">
    <location>
        <position position="366"/>
    </location>
</feature>
<evidence type="ECO:0000256" key="6">
    <source>
        <dbReference type="PIRSR" id="PIRSR036503-50"/>
    </source>
</evidence>
<feature type="domain" description="DM10" evidence="11">
    <location>
        <begin position="26"/>
        <end position="103"/>
    </location>
</feature>
<evidence type="ECO:0000256" key="7">
    <source>
        <dbReference type="PIRSR" id="PIRSR036503-51"/>
    </source>
</evidence>